<dbReference type="PROSITE" id="PS50966">
    <property type="entry name" value="ZF_SWIM"/>
    <property type="match status" value="1"/>
</dbReference>
<dbReference type="PANTHER" id="PTHR31973">
    <property type="entry name" value="POLYPROTEIN, PUTATIVE-RELATED"/>
    <property type="match status" value="1"/>
</dbReference>
<dbReference type="Pfam" id="PF04434">
    <property type="entry name" value="SWIM"/>
    <property type="match status" value="1"/>
</dbReference>
<evidence type="ECO:0000256" key="4">
    <source>
        <dbReference type="PROSITE-ProRule" id="PRU00325"/>
    </source>
</evidence>
<feature type="compositionally biased region" description="Low complexity" evidence="5">
    <location>
        <begin position="396"/>
        <end position="406"/>
    </location>
</feature>
<dbReference type="EMBL" id="JACGWJ010000016">
    <property type="protein sequence ID" value="KAL0360893.1"/>
    <property type="molecule type" value="Genomic_DNA"/>
</dbReference>
<dbReference type="SMART" id="SM00575">
    <property type="entry name" value="ZnF_PMZ"/>
    <property type="match status" value="1"/>
</dbReference>
<feature type="region of interest" description="Disordered" evidence="5">
    <location>
        <begin position="373"/>
        <end position="406"/>
    </location>
</feature>
<evidence type="ECO:0000256" key="3">
    <source>
        <dbReference type="ARBA" id="ARBA00022833"/>
    </source>
</evidence>
<protein>
    <recommendedName>
        <fullName evidence="6">SWIM-type domain-containing protein</fullName>
    </recommendedName>
</protein>
<evidence type="ECO:0000313" key="7">
    <source>
        <dbReference type="EMBL" id="KAL0360893.1"/>
    </source>
</evidence>
<feature type="domain" description="SWIM-type" evidence="6">
    <location>
        <begin position="290"/>
        <end position="322"/>
    </location>
</feature>
<dbReference type="InterPro" id="IPR018289">
    <property type="entry name" value="MULE_transposase_dom"/>
</dbReference>
<dbReference type="InterPro" id="IPR006564">
    <property type="entry name" value="Znf_PMZ"/>
</dbReference>
<sequence length="406" mass="47383">MAHEIVYGTWESSVQKLPKYMGALKKYNPGTIVEWEHKTFQPSTGAHVIGYVFWSFAPCIEGFQFYRNIISVDGTHLYTKYRHKMLIAAAMDGNQQVLPLAFAIVDDESTSSWKWFLTIEQTCYKRSKRSALFLIVILDLCWRAGSEYQIRKFNWIMEEIKSQNIAAFEFLDQINKKKWTASDHDGGWRTGILTTNMSECINGVLKGARRLPLIAIVEITLVRTVNYFVTRERRSHVMVANGQLWTDFAYKMFNQWHQKSIDHTVTKYNHRQQSASVVTKRQSGFGLNTHVVKITNRECSCGKWTQFGIPCSHAQKVCAAYNINDASMVKNYYDVQAYKNTYSKAFQPLYPEDYWDAPEFQLVHDTTIRISTRPGRNQTSRIHNEMDWRQTRERQQAQQRENSSRQ</sequence>
<dbReference type="AlphaFoldDB" id="A0AAW2PZL9"/>
<name>A0AAW2PZL9_SESRA</name>
<evidence type="ECO:0000256" key="2">
    <source>
        <dbReference type="ARBA" id="ARBA00022771"/>
    </source>
</evidence>
<dbReference type="InterPro" id="IPR007527">
    <property type="entry name" value="Znf_SWIM"/>
</dbReference>
<reference evidence="7" key="1">
    <citation type="submission" date="2020-06" db="EMBL/GenBank/DDBJ databases">
        <authorList>
            <person name="Li T."/>
            <person name="Hu X."/>
            <person name="Zhang T."/>
            <person name="Song X."/>
            <person name="Zhang H."/>
            <person name="Dai N."/>
            <person name="Sheng W."/>
            <person name="Hou X."/>
            <person name="Wei L."/>
        </authorList>
    </citation>
    <scope>NUCLEOTIDE SEQUENCE</scope>
    <source>
        <strain evidence="7">G02</strain>
        <tissue evidence="7">Leaf</tissue>
    </source>
</reference>
<feature type="compositionally biased region" description="Basic and acidic residues" evidence="5">
    <location>
        <begin position="382"/>
        <end position="395"/>
    </location>
</feature>
<keyword evidence="1" id="KW-0479">Metal-binding</keyword>
<dbReference type="GO" id="GO:0008270">
    <property type="term" value="F:zinc ion binding"/>
    <property type="evidence" value="ECO:0007669"/>
    <property type="project" value="UniProtKB-KW"/>
</dbReference>
<evidence type="ECO:0000259" key="6">
    <source>
        <dbReference type="PROSITE" id="PS50966"/>
    </source>
</evidence>
<dbReference type="PANTHER" id="PTHR31973:SF195">
    <property type="entry name" value="MUDR FAMILY TRANSPOSASE"/>
    <property type="match status" value="1"/>
</dbReference>
<proteinExistence type="predicted"/>
<gene>
    <name evidence="7" type="ORF">Sradi_3773800</name>
</gene>
<organism evidence="7">
    <name type="scientific">Sesamum radiatum</name>
    <name type="common">Black benniseed</name>
    <dbReference type="NCBI Taxonomy" id="300843"/>
    <lineage>
        <taxon>Eukaryota</taxon>
        <taxon>Viridiplantae</taxon>
        <taxon>Streptophyta</taxon>
        <taxon>Embryophyta</taxon>
        <taxon>Tracheophyta</taxon>
        <taxon>Spermatophyta</taxon>
        <taxon>Magnoliopsida</taxon>
        <taxon>eudicotyledons</taxon>
        <taxon>Gunneridae</taxon>
        <taxon>Pentapetalae</taxon>
        <taxon>asterids</taxon>
        <taxon>lamiids</taxon>
        <taxon>Lamiales</taxon>
        <taxon>Pedaliaceae</taxon>
        <taxon>Sesamum</taxon>
    </lineage>
</organism>
<keyword evidence="3" id="KW-0862">Zinc</keyword>
<evidence type="ECO:0000256" key="5">
    <source>
        <dbReference type="SAM" id="MobiDB-lite"/>
    </source>
</evidence>
<keyword evidence="2 4" id="KW-0863">Zinc-finger</keyword>
<comment type="caution">
    <text evidence="7">The sequence shown here is derived from an EMBL/GenBank/DDBJ whole genome shotgun (WGS) entry which is preliminary data.</text>
</comment>
<evidence type="ECO:0000256" key="1">
    <source>
        <dbReference type="ARBA" id="ARBA00022723"/>
    </source>
</evidence>
<dbReference type="Pfam" id="PF10551">
    <property type="entry name" value="MULE"/>
    <property type="match status" value="1"/>
</dbReference>
<accession>A0AAW2PZL9</accession>
<reference evidence="7" key="2">
    <citation type="journal article" date="2024" name="Plant">
        <title>Genomic evolution and insights into agronomic trait innovations of Sesamum species.</title>
        <authorList>
            <person name="Miao H."/>
            <person name="Wang L."/>
            <person name="Qu L."/>
            <person name="Liu H."/>
            <person name="Sun Y."/>
            <person name="Le M."/>
            <person name="Wang Q."/>
            <person name="Wei S."/>
            <person name="Zheng Y."/>
            <person name="Lin W."/>
            <person name="Duan Y."/>
            <person name="Cao H."/>
            <person name="Xiong S."/>
            <person name="Wang X."/>
            <person name="Wei L."/>
            <person name="Li C."/>
            <person name="Ma Q."/>
            <person name="Ju M."/>
            <person name="Zhao R."/>
            <person name="Li G."/>
            <person name="Mu C."/>
            <person name="Tian Q."/>
            <person name="Mei H."/>
            <person name="Zhang T."/>
            <person name="Gao T."/>
            <person name="Zhang H."/>
        </authorList>
    </citation>
    <scope>NUCLEOTIDE SEQUENCE</scope>
    <source>
        <strain evidence="7">G02</strain>
    </source>
</reference>